<name>A0A368R1Y9_SETIT</name>
<accession>A0A368R1Y9</accession>
<protein>
    <submittedName>
        <fullName evidence="1">Uncharacterized protein</fullName>
    </submittedName>
</protein>
<reference evidence="1" key="1">
    <citation type="journal article" date="2012" name="Nat. Biotechnol.">
        <title>Reference genome sequence of the model plant Setaria.</title>
        <authorList>
            <person name="Bennetzen J.L."/>
            <person name="Schmutz J."/>
            <person name="Wang H."/>
            <person name="Percifield R."/>
            <person name="Hawkins J."/>
            <person name="Pontaroli A.C."/>
            <person name="Estep M."/>
            <person name="Feng L."/>
            <person name="Vaughn J.N."/>
            <person name="Grimwood J."/>
            <person name="Jenkins J."/>
            <person name="Barry K."/>
            <person name="Lindquist E."/>
            <person name="Hellsten U."/>
            <person name="Deshpande S."/>
            <person name="Wang X."/>
            <person name="Wu X."/>
            <person name="Mitros T."/>
            <person name="Triplett J."/>
            <person name="Yang X."/>
            <person name="Ye C.Y."/>
            <person name="Mauro-Herrera M."/>
            <person name="Wang L."/>
            <person name="Li P."/>
            <person name="Sharma M."/>
            <person name="Sharma R."/>
            <person name="Ronald P.C."/>
            <person name="Panaud O."/>
            <person name="Kellogg E.A."/>
            <person name="Brutnell T.P."/>
            <person name="Doust A.N."/>
            <person name="Tuskan G.A."/>
            <person name="Rokhsar D."/>
            <person name="Devos K.M."/>
        </authorList>
    </citation>
    <scope>NUCLEOTIDE SEQUENCE [LARGE SCALE GENOMIC DNA]</scope>
    <source>
        <strain evidence="1">Yugu1</strain>
    </source>
</reference>
<dbReference type="PANTHER" id="PTHR33699:SF23">
    <property type="entry name" value="EXPRESSED PROTEIN"/>
    <property type="match status" value="1"/>
</dbReference>
<evidence type="ECO:0000313" key="1">
    <source>
        <dbReference type="EMBL" id="RCV24209.1"/>
    </source>
</evidence>
<reference evidence="1" key="2">
    <citation type="submission" date="2015-07" db="EMBL/GenBank/DDBJ databases">
        <authorList>
            <person name="Noorani M."/>
        </authorList>
    </citation>
    <scope>NUCLEOTIDE SEQUENCE</scope>
    <source>
        <strain evidence="1">Yugu1</strain>
    </source>
</reference>
<organism evidence="1">
    <name type="scientific">Setaria italica</name>
    <name type="common">Foxtail millet</name>
    <name type="synonym">Panicum italicum</name>
    <dbReference type="NCBI Taxonomy" id="4555"/>
    <lineage>
        <taxon>Eukaryota</taxon>
        <taxon>Viridiplantae</taxon>
        <taxon>Streptophyta</taxon>
        <taxon>Embryophyta</taxon>
        <taxon>Tracheophyta</taxon>
        <taxon>Spermatophyta</taxon>
        <taxon>Magnoliopsida</taxon>
        <taxon>Liliopsida</taxon>
        <taxon>Poales</taxon>
        <taxon>Poaceae</taxon>
        <taxon>PACMAD clade</taxon>
        <taxon>Panicoideae</taxon>
        <taxon>Panicodae</taxon>
        <taxon>Paniceae</taxon>
        <taxon>Cenchrinae</taxon>
        <taxon>Setaria</taxon>
    </lineage>
</organism>
<dbReference type="PANTHER" id="PTHR33699">
    <property type="entry name" value="EXPRESSED PROTEIN"/>
    <property type="match status" value="1"/>
</dbReference>
<dbReference type="EMBL" id="CM003532">
    <property type="protein sequence ID" value="RCV24209.1"/>
    <property type="molecule type" value="Genomic_DNA"/>
</dbReference>
<gene>
    <name evidence="1" type="ORF">SETIT_5G066600v2</name>
</gene>
<dbReference type="AlphaFoldDB" id="A0A368R1Y9"/>
<sequence length="148" mass="16144">MMMISCFWLHPQRARPNARCKRIPAFGEWNHHGGGGGGGSWPAATVTPFFDLAAVHGTPNKTERWDGDSVTAAKLPTAEPRGRGRSKVADSGAYAARRSCFTVAKPVDDDLYGIPPDMVYKNASRKAGGWLRILLMRYCCCLCPRGSC</sequence>
<dbReference type="OrthoDB" id="692405at2759"/>
<proteinExistence type="predicted"/>